<name>A8N8W7_COPC7</name>
<evidence type="ECO:0000256" key="12">
    <source>
        <dbReference type="RuleBase" id="RU003651"/>
    </source>
</evidence>
<sequence length="656" mass="74461">MAAPLDVAQQVFALLNGGALGSQQHVACVNNTLNGTATSFVPPTSAALPTSFDIHSILTFIFSFSALREWVKLAAIGAVLETFRRFVFHFYYKIWDAFFITVLFEDDDVAYDWMMVWLSKRPEWRQARNIEISSKTFGLNTSATQIEGEELDPMDALASTRALNYVPSVHTAFTFWYKRRWVRITRGVRESNNYWNARAEQLWVCIFSMDHRILNQMLLEAKKAHKEAQENNISIYASDSNNQWRYIASRPKRPLTSIVLDPGVKDVILDDARDFMLSKSWYTTRGIPFRRGYLLYGAPGTGKTSIIHSLAGELGLNVYIISLSRSGLDDNALSELIADLPEQCIALMEDIDAAFSQTLNRDADESDGNKNNQQNAGPAPKTTSRISLSGLLNALDGVGAQEGRILFATTNKYTSLDPALCRPGRMDVHVEFKLASKYQARELFRRFFLPDSVDEVVKKESEKEKDVDSGYASCADGGDSEKAALIQAAKENEEVKPEQVSAVVQSSHRRRGPRLSSQEVEELAAKFADAVPEREFSMATLQGYLMTYKIRPCAAVEEAANWVAGRRAEAAAKAEKEKKEKEEAEKKEAERKQKEEEEKRKKEEEEKKKKEEEEEKRRKEEEREKRRKEREENKAKKKKSKKETEDEDSATSSWED</sequence>
<gene>
    <name evidence="16" type="ORF">CC1G_00842</name>
</gene>
<dbReference type="InParanoid" id="A8N8W7"/>
<dbReference type="VEuPathDB" id="FungiDB:CC1G_00842"/>
<dbReference type="InterPro" id="IPR027417">
    <property type="entry name" value="P-loop_NTPase"/>
</dbReference>
<protein>
    <submittedName>
        <fullName evidence="16">Mitochondrial chaperone bcs1</fullName>
    </submittedName>
</protein>
<evidence type="ECO:0000256" key="13">
    <source>
        <dbReference type="SAM" id="MobiDB-lite"/>
    </source>
</evidence>
<dbReference type="KEGG" id="cci:CC1G_00842"/>
<dbReference type="GO" id="GO:0016887">
    <property type="term" value="F:ATP hydrolysis activity"/>
    <property type="evidence" value="ECO:0007669"/>
    <property type="project" value="InterPro"/>
</dbReference>
<dbReference type="AlphaFoldDB" id="A8N8W7"/>
<keyword evidence="8" id="KW-1133">Transmembrane helix</keyword>
<accession>A8N8W7</accession>
<dbReference type="InterPro" id="IPR057495">
    <property type="entry name" value="AAA_lid_BCS1"/>
</dbReference>
<evidence type="ECO:0000256" key="3">
    <source>
        <dbReference type="ARBA" id="ARBA00022692"/>
    </source>
</evidence>
<keyword evidence="3" id="KW-0812">Transmembrane</keyword>
<organism evidence="16 17">
    <name type="scientific">Coprinopsis cinerea (strain Okayama-7 / 130 / ATCC MYA-4618 / FGSC 9003)</name>
    <name type="common">Inky cap fungus</name>
    <name type="synonym">Hormographiella aspergillata</name>
    <dbReference type="NCBI Taxonomy" id="240176"/>
    <lineage>
        <taxon>Eukaryota</taxon>
        <taxon>Fungi</taxon>
        <taxon>Dikarya</taxon>
        <taxon>Basidiomycota</taxon>
        <taxon>Agaricomycotina</taxon>
        <taxon>Agaricomycetes</taxon>
        <taxon>Agaricomycetidae</taxon>
        <taxon>Agaricales</taxon>
        <taxon>Agaricineae</taxon>
        <taxon>Psathyrellaceae</taxon>
        <taxon>Coprinopsis</taxon>
    </lineage>
</organism>
<dbReference type="SMART" id="SM01024">
    <property type="entry name" value="BCS1_N"/>
    <property type="match status" value="1"/>
</dbReference>
<evidence type="ECO:0000256" key="10">
    <source>
        <dbReference type="ARBA" id="ARBA00023136"/>
    </source>
</evidence>
<keyword evidence="4 12" id="KW-0547">Nucleotide-binding</keyword>
<evidence type="ECO:0000256" key="11">
    <source>
        <dbReference type="ARBA" id="ARBA00048778"/>
    </source>
</evidence>
<dbReference type="InterPro" id="IPR050747">
    <property type="entry name" value="Mitochondrial_chaperone_BCS1"/>
</dbReference>
<dbReference type="InterPro" id="IPR003960">
    <property type="entry name" value="ATPase_AAA_CS"/>
</dbReference>
<evidence type="ECO:0000259" key="15">
    <source>
        <dbReference type="SMART" id="SM01024"/>
    </source>
</evidence>
<dbReference type="STRING" id="240176.A8N8W7"/>
<dbReference type="Gene3D" id="3.40.50.300">
    <property type="entry name" value="P-loop containing nucleotide triphosphate hydrolases"/>
    <property type="match status" value="1"/>
</dbReference>
<dbReference type="Pfam" id="PF08740">
    <property type="entry name" value="BCS1_N"/>
    <property type="match status" value="1"/>
</dbReference>
<evidence type="ECO:0000313" key="17">
    <source>
        <dbReference type="Proteomes" id="UP000001861"/>
    </source>
</evidence>
<feature type="region of interest" description="Disordered" evidence="13">
    <location>
        <begin position="565"/>
        <end position="656"/>
    </location>
</feature>
<evidence type="ECO:0000256" key="4">
    <source>
        <dbReference type="ARBA" id="ARBA00022741"/>
    </source>
</evidence>
<dbReference type="GO" id="GO:0005524">
    <property type="term" value="F:ATP binding"/>
    <property type="evidence" value="ECO:0007669"/>
    <property type="project" value="UniProtKB-KW"/>
</dbReference>
<feature type="compositionally biased region" description="Polar residues" evidence="13">
    <location>
        <begin position="369"/>
        <end position="383"/>
    </location>
</feature>
<comment type="similarity">
    <text evidence="2">Belongs to the AAA ATPase family. BCS1 subfamily.</text>
</comment>
<dbReference type="EMBL" id="AACS02000007">
    <property type="protein sequence ID" value="EAU90458.2"/>
    <property type="molecule type" value="Genomic_DNA"/>
</dbReference>
<dbReference type="OrthoDB" id="10251412at2759"/>
<evidence type="ECO:0000259" key="14">
    <source>
        <dbReference type="SMART" id="SM00382"/>
    </source>
</evidence>
<evidence type="ECO:0000256" key="9">
    <source>
        <dbReference type="ARBA" id="ARBA00023128"/>
    </source>
</evidence>
<dbReference type="OMA" id="YWQRSMS"/>
<evidence type="ECO:0000256" key="1">
    <source>
        <dbReference type="ARBA" id="ARBA00004434"/>
    </source>
</evidence>
<comment type="catalytic activity">
    <reaction evidence="11">
        <text>ATP + H2O = ADP + phosphate + H(+)</text>
        <dbReference type="Rhea" id="RHEA:13065"/>
        <dbReference type="ChEBI" id="CHEBI:15377"/>
        <dbReference type="ChEBI" id="CHEBI:15378"/>
        <dbReference type="ChEBI" id="CHEBI:30616"/>
        <dbReference type="ChEBI" id="CHEBI:43474"/>
        <dbReference type="ChEBI" id="CHEBI:456216"/>
    </reaction>
    <physiologicalReaction direction="left-to-right" evidence="11">
        <dbReference type="Rhea" id="RHEA:13066"/>
    </physiologicalReaction>
</comment>
<dbReference type="SUPFAM" id="SSF52540">
    <property type="entry name" value="P-loop containing nucleoside triphosphate hydrolases"/>
    <property type="match status" value="1"/>
</dbReference>
<evidence type="ECO:0000256" key="8">
    <source>
        <dbReference type="ARBA" id="ARBA00022989"/>
    </source>
</evidence>
<evidence type="ECO:0000256" key="2">
    <source>
        <dbReference type="ARBA" id="ARBA00007448"/>
    </source>
</evidence>
<dbReference type="PROSITE" id="PS00674">
    <property type="entry name" value="AAA"/>
    <property type="match status" value="1"/>
</dbReference>
<reference evidence="16 17" key="1">
    <citation type="journal article" date="2010" name="Proc. Natl. Acad. Sci. U.S.A.">
        <title>Insights into evolution of multicellular fungi from the assembled chromosomes of the mushroom Coprinopsis cinerea (Coprinus cinereus).</title>
        <authorList>
            <person name="Stajich J.E."/>
            <person name="Wilke S.K."/>
            <person name="Ahren D."/>
            <person name="Au C.H."/>
            <person name="Birren B.W."/>
            <person name="Borodovsky M."/>
            <person name="Burns C."/>
            <person name="Canback B."/>
            <person name="Casselton L.A."/>
            <person name="Cheng C.K."/>
            <person name="Deng J."/>
            <person name="Dietrich F.S."/>
            <person name="Fargo D.C."/>
            <person name="Farman M.L."/>
            <person name="Gathman A.C."/>
            <person name="Goldberg J."/>
            <person name="Guigo R."/>
            <person name="Hoegger P.J."/>
            <person name="Hooker J.B."/>
            <person name="Huggins A."/>
            <person name="James T.Y."/>
            <person name="Kamada T."/>
            <person name="Kilaru S."/>
            <person name="Kodira C."/>
            <person name="Kues U."/>
            <person name="Kupfer D."/>
            <person name="Kwan H.S."/>
            <person name="Lomsadze A."/>
            <person name="Li W."/>
            <person name="Lilly W.W."/>
            <person name="Ma L.J."/>
            <person name="Mackey A.J."/>
            <person name="Manning G."/>
            <person name="Martin F."/>
            <person name="Muraguchi H."/>
            <person name="Natvig D.O."/>
            <person name="Palmerini H."/>
            <person name="Ramesh M.A."/>
            <person name="Rehmeyer C.J."/>
            <person name="Roe B.A."/>
            <person name="Shenoy N."/>
            <person name="Stanke M."/>
            <person name="Ter-Hovhannisyan V."/>
            <person name="Tunlid A."/>
            <person name="Velagapudi R."/>
            <person name="Vision T.J."/>
            <person name="Zeng Q."/>
            <person name="Zolan M.E."/>
            <person name="Pukkila P.J."/>
        </authorList>
    </citation>
    <scope>NUCLEOTIDE SEQUENCE [LARGE SCALE GENOMIC DNA]</scope>
    <source>
        <strain evidence="17">Okayama-7 / 130 / ATCC MYA-4618 / FGSC 9003</strain>
    </source>
</reference>
<dbReference type="RefSeq" id="XP_001831295.2">
    <property type="nucleotide sequence ID" value="XM_001831243.2"/>
</dbReference>
<keyword evidence="17" id="KW-1185">Reference proteome</keyword>
<feature type="domain" description="AAA+ ATPase" evidence="14">
    <location>
        <begin position="289"/>
        <end position="436"/>
    </location>
</feature>
<keyword evidence="5" id="KW-0999">Mitochondrion inner membrane</keyword>
<dbReference type="PANTHER" id="PTHR23070">
    <property type="entry name" value="BCS1 AAA-TYPE ATPASE"/>
    <property type="match status" value="1"/>
</dbReference>
<dbReference type="eggNOG" id="KOG0743">
    <property type="taxonomic scope" value="Eukaryota"/>
</dbReference>
<dbReference type="Pfam" id="PF25426">
    <property type="entry name" value="AAA_lid_BCS1"/>
    <property type="match status" value="1"/>
</dbReference>
<comment type="caution">
    <text evidence="16">The sequence shown here is derived from an EMBL/GenBank/DDBJ whole genome shotgun (WGS) entry which is preliminary data.</text>
</comment>
<dbReference type="Pfam" id="PF00004">
    <property type="entry name" value="AAA"/>
    <property type="match status" value="1"/>
</dbReference>
<comment type="subcellular location">
    <subcellularLocation>
        <location evidence="1">Mitochondrion inner membrane</location>
        <topology evidence="1">Single-pass membrane protein</topology>
    </subcellularLocation>
</comment>
<dbReference type="Proteomes" id="UP000001861">
    <property type="component" value="Unassembled WGS sequence"/>
</dbReference>
<keyword evidence="10" id="KW-0472">Membrane</keyword>
<dbReference type="GO" id="GO:0005743">
    <property type="term" value="C:mitochondrial inner membrane"/>
    <property type="evidence" value="ECO:0007669"/>
    <property type="project" value="UniProtKB-SubCell"/>
</dbReference>
<dbReference type="SMART" id="SM00382">
    <property type="entry name" value="AAA"/>
    <property type="match status" value="1"/>
</dbReference>
<keyword evidence="9" id="KW-0496">Mitochondrion</keyword>
<evidence type="ECO:0000256" key="7">
    <source>
        <dbReference type="ARBA" id="ARBA00022840"/>
    </source>
</evidence>
<evidence type="ECO:0000256" key="6">
    <source>
        <dbReference type="ARBA" id="ARBA00022801"/>
    </source>
</evidence>
<dbReference type="InterPro" id="IPR003959">
    <property type="entry name" value="ATPase_AAA_core"/>
</dbReference>
<dbReference type="InterPro" id="IPR003593">
    <property type="entry name" value="AAA+_ATPase"/>
</dbReference>
<dbReference type="GeneID" id="6007764"/>
<feature type="region of interest" description="Disordered" evidence="13">
    <location>
        <begin position="361"/>
        <end position="383"/>
    </location>
</feature>
<evidence type="ECO:0000313" key="16">
    <source>
        <dbReference type="EMBL" id="EAU90458.2"/>
    </source>
</evidence>
<feature type="compositionally biased region" description="Basic and acidic residues" evidence="13">
    <location>
        <begin position="566"/>
        <end position="634"/>
    </location>
</feature>
<keyword evidence="7 12" id="KW-0067">ATP-binding</keyword>
<proteinExistence type="inferred from homology"/>
<keyword evidence="6" id="KW-0378">Hydrolase</keyword>
<dbReference type="InterPro" id="IPR014851">
    <property type="entry name" value="BCS1_N"/>
</dbReference>
<feature type="compositionally biased region" description="Acidic residues" evidence="13">
    <location>
        <begin position="645"/>
        <end position="656"/>
    </location>
</feature>
<dbReference type="HOGENOM" id="CLU_010189_3_1_1"/>
<feature type="domain" description="BCS1 N-terminal" evidence="15">
    <location>
        <begin position="74"/>
        <end position="258"/>
    </location>
</feature>
<evidence type="ECO:0000256" key="5">
    <source>
        <dbReference type="ARBA" id="ARBA00022792"/>
    </source>
</evidence>